<comment type="pathway">
    <text evidence="1">Carbohydrate degradation; glycolysis; D-glyceraldehyde 3-phosphate and glycerone phosphate from D-glucose: step 4/4.</text>
</comment>
<dbReference type="SUPFAM" id="SSF51569">
    <property type="entry name" value="Aldolase"/>
    <property type="match status" value="1"/>
</dbReference>
<evidence type="ECO:0000256" key="2">
    <source>
        <dbReference type="ARBA" id="ARBA00010387"/>
    </source>
</evidence>
<evidence type="ECO:0000313" key="6">
    <source>
        <dbReference type="EMBL" id="KAJ3443803.1"/>
    </source>
</evidence>
<dbReference type="Pfam" id="PF00274">
    <property type="entry name" value="Glycolytic"/>
    <property type="match status" value="1"/>
</dbReference>
<comment type="similarity">
    <text evidence="2">Belongs to the class I fructose-bisphosphate aldolase family.</text>
</comment>
<dbReference type="InterPro" id="IPR000741">
    <property type="entry name" value="FBA_I"/>
</dbReference>
<dbReference type="EMBL" id="JANTQA010000023">
    <property type="protein sequence ID" value="KAJ3443803.1"/>
    <property type="molecule type" value="Genomic_DNA"/>
</dbReference>
<keyword evidence="5" id="KW-0456">Lyase</keyword>
<evidence type="ECO:0000256" key="4">
    <source>
        <dbReference type="ARBA" id="ARBA00023152"/>
    </source>
</evidence>
<evidence type="ECO:0000313" key="7">
    <source>
        <dbReference type="Proteomes" id="UP001146793"/>
    </source>
</evidence>
<dbReference type="PANTHER" id="PTHR11627">
    <property type="entry name" value="FRUCTOSE-BISPHOSPHATE ALDOLASE"/>
    <property type="match status" value="1"/>
</dbReference>
<dbReference type="AlphaFoldDB" id="A0AAV7ZQA1"/>
<keyword evidence="4" id="KW-0324">Glycolysis</keyword>
<dbReference type="Gene3D" id="3.20.20.70">
    <property type="entry name" value="Aldolase class I"/>
    <property type="match status" value="1"/>
</dbReference>
<dbReference type="Proteomes" id="UP001146793">
    <property type="component" value="Unassembled WGS sequence"/>
</dbReference>
<organism evidence="6 7">
    <name type="scientific">Anaeramoeba flamelloides</name>
    <dbReference type="NCBI Taxonomy" id="1746091"/>
    <lineage>
        <taxon>Eukaryota</taxon>
        <taxon>Metamonada</taxon>
        <taxon>Anaeramoebidae</taxon>
        <taxon>Anaeramoeba</taxon>
    </lineage>
</organism>
<proteinExistence type="inferred from homology"/>
<gene>
    <name evidence="6" type="ORF">M0812_09647</name>
</gene>
<dbReference type="EC" id="4.1.2.13" evidence="3"/>
<dbReference type="NCBIfam" id="NF033379">
    <property type="entry name" value="FrucBisAld_I"/>
    <property type="match status" value="1"/>
</dbReference>
<dbReference type="InterPro" id="IPR013785">
    <property type="entry name" value="Aldolase_TIM"/>
</dbReference>
<evidence type="ECO:0000256" key="3">
    <source>
        <dbReference type="ARBA" id="ARBA00013068"/>
    </source>
</evidence>
<dbReference type="GO" id="GO:0006096">
    <property type="term" value="P:glycolytic process"/>
    <property type="evidence" value="ECO:0007669"/>
    <property type="project" value="UniProtKB-KW"/>
</dbReference>
<accession>A0AAV7ZQA1</accession>
<dbReference type="GO" id="GO:0004332">
    <property type="term" value="F:fructose-bisphosphate aldolase activity"/>
    <property type="evidence" value="ECO:0007669"/>
    <property type="project" value="UniProtKB-EC"/>
</dbReference>
<protein>
    <recommendedName>
        <fullName evidence="3">fructose-bisphosphate aldolase</fullName>
        <ecNumber evidence="3">4.1.2.13</ecNumber>
    </recommendedName>
</protein>
<evidence type="ECO:0000256" key="1">
    <source>
        <dbReference type="ARBA" id="ARBA00004714"/>
    </source>
</evidence>
<comment type="caution">
    <text evidence="6">The sequence shown here is derived from an EMBL/GenBank/DDBJ whole genome shotgun (WGS) entry which is preliminary data.</text>
</comment>
<reference evidence="6" key="1">
    <citation type="submission" date="2022-08" db="EMBL/GenBank/DDBJ databases">
        <title>Novel sulphate-reducing endosymbionts in the free-living metamonad Anaeramoeba.</title>
        <authorList>
            <person name="Jerlstrom-Hultqvist J."/>
            <person name="Cepicka I."/>
            <person name="Gallot-Lavallee L."/>
            <person name="Salas-Leiva D."/>
            <person name="Curtis B.A."/>
            <person name="Zahonova K."/>
            <person name="Pipaliya S."/>
            <person name="Dacks J."/>
            <person name="Roger A.J."/>
        </authorList>
    </citation>
    <scope>NUCLEOTIDE SEQUENCE</scope>
    <source>
        <strain evidence="6">Busselton2</strain>
    </source>
</reference>
<name>A0AAV7ZQA1_9EUKA</name>
<evidence type="ECO:0000256" key="5">
    <source>
        <dbReference type="ARBA" id="ARBA00023239"/>
    </source>
</evidence>
<sequence length="346" mass="39442">MSQFEEVLAETIKIMCTPGRGILAADESVGTIGKRFDLIDVENTEENRRCYRDYLFSTPNFGKYISGVILYEEQVFQKTSEGVLFPEIIRQSGAVAGWKSDTGLRPLEGYDKDTVTQGLDNLAVRCQKVFKAGCRFTKFRSAFHINTKCPSSLSVSWNAMVQARQAKIAQENGLVPIVEPEVLVSTIEDPQDMEDAYRVTKWVLTETFRQLNLHKVDLRYMILKPNMIYTKKALQEKKYDLIAEKTFQLFTETLPTSLPGIFFLSGGQDELSSTINLDKINKIKKQKTQKICPWYISFSYGRALQRSALEAWKGKTENKENLQKAFTKRALKNSQASIGEYVNEED</sequence>